<dbReference type="EMBL" id="AALY01000001">
    <property type="protein sequence ID" value="EAP77407.1"/>
    <property type="molecule type" value="Genomic_DNA"/>
</dbReference>
<dbReference type="Pfam" id="PF00903">
    <property type="entry name" value="Glyoxalase"/>
    <property type="match status" value="1"/>
</dbReference>
<dbReference type="OrthoDB" id="2613830at2"/>
<dbReference type="PANTHER" id="PTHR43048:SF3">
    <property type="entry name" value="METHYLMALONYL-COA EPIMERASE, MITOCHONDRIAL"/>
    <property type="match status" value="1"/>
</dbReference>
<evidence type="ECO:0000256" key="1">
    <source>
        <dbReference type="ARBA" id="ARBA00022723"/>
    </source>
</evidence>
<dbReference type="GO" id="GO:0046872">
    <property type="term" value="F:metal ion binding"/>
    <property type="evidence" value="ECO:0007669"/>
    <property type="project" value="UniProtKB-KW"/>
</dbReference>
<evidence type="ECO:0000259" key="2">
    <source>
        <dbReference type="PROSITE" id="PS51819"/>
    </source>
</evidence>
<dbReference type="eggNOG" id="COG0346">
    <property type="taxonomic scope" value="Bacteria"/>
</dbReference>
<protein>
    <recommendedName>
        <fullName evidence="2">VOC domain-containing protein</fullName>
    </recommendedName>
</protein>
<reference evidence="3 4" key="1">
    <citation type="submission" date="2005-12" db="EMBL/GenBank/DDBJ databases">
        <authorList>
            <person name="Moran M.A."/>
            <person name="Ferriera S."/>
            <person name="Johnson J."/>
            <person name="Kravitz S."/>
            <person name="Halpern A."/>
            <person name="Remington K."/>
            <person name="Beeson K."/>
            <person name="Tran B."/>
            <person name="Rogers Y.-H."/>
            <person name="Friedman R."/>
            <person name="Venter J.C."/>
        </authorList>
    </citation>
    <scope>NUCLEOTIDE SEQUENCE [LARGE SCALE GENOMIC DNA]</scope>
    <source>
        <strain evidence="4">ATCC BAA-591 / DSM 15170 / ISM</strain>
    </source>
</reference>
<keyword evidence="1" id="KW-0479">Metal-binding</keyword>
<proteinExistence type="predicted"/>
<dbReference type="PROSITE" id="PS51819">
    <property type="entry name" value="VOC"/>
    <property type="match status" value="1"/>
</dbReference>
<keyword evidence="4" id="KW-1185">Reference proteome</keyword>
<dbReference type="InterPro" id="IPR051785">
    <property type="entry name" value="MMCE/EMCE_epimerase"/>
</dbReference>
<sequence length="152" mass="16625">MSVAHLIERVHHTALCVQDFDQMYDFLTGFLGFDTEGAKAERDAPELATVTGMTGAHILWALLRKGSHRIELFQYLAPAGKATPPAQSDTGFTHLAFSVSDVDAIHDAAVAAGHRPISAPQVMRGGVSRVFYLRGPEDIVVEFMEFADRRNA</sequence>
<comment type="caution">
    <text evidence="3">The sequence shown here is derived from an EMBL/GenBank/DDBJ whole genome shotgun (WGS) entry which is preliminary data.</text>
</comment>
<feature type="domain" description="VOC" evidence="2">
    <location>
        <begin position="9"/>
        <end position="146"/>
    </location>
</feature>
<dbReference type="InterPro" id="IPR037523">
    <property type="entry name" value="VOC_core"/>
</dbReference>
<accession>A3SJ76</accession>
<dbReference type="STRING" id="89187.ISM_03920"/>
<dbReference type="GO" id="GO:0004493">
    <property type="term" value="F:methylmalonyl-CoA epimerase activity"/>
    <property type="evidence" value="ECO:0007669"/>
    <property type="project" value="TreeGrafter"/>
</dbReference>
<dbReference type="PANTHER" id="PTHR43048">
    <property type="entry name" value="METHYLMALONYL-COA EPIMERASE"/>
    <property type="match status" value="1"/>
</dbReference>
<evidence type="ECO:0000313" key="3">
    <source>
        <dbReference type="EMBL" id="EAP77407.1"/>
    </source>
</evidence>
<dbReference type="AlphaFoldDB" id="A3SJ76"/>
<dbReference type="GO" id="GO:0046491">
    <property type="term" value="P:L-methylmalonyl-CoA metabolic process"/>
    <property type="evidence" value="ECO:0007669"/>
    <property type="project" value="TreeGrafter"/>
</dbReference>
<dbReference type="Gene3D" id="3.10.180.10">
    <property type="entry name" value="2,3-Dihydroxybiphenyl 1,2-Dioxygenase, domain 1"/>
    <property type="match status" value="1"/>
</dbReference>
<evidence type="ECO:0000313" key="4">
    <source>
        <dbReference type="Proteomes" id="UP000005954"/>
    </source>
</evidence>
<organism evidence="3 4">
    <name type="scientific">Roseovarius nubinhibens (strain ATCC BAA-591 / DSM 15170 / ISM)</name>
    <dbReference type="NCBI Taxonomy" id="89187"/>
    <lineage>
        <taxon>Bacteria</taxon>
        <taxon>Pseudomonadati</taxon>
        <taxon>Pseudomonadota</taxon>
        <taxon>Alphaproteobacteria</taxon>
        <taxon>Rhodobacterales</taxon>
        <taxon>Roseobacteraceae</taxon>
        <taxon>Roseovarius</taxon>
    </lineage>
</organism>
<gene>
    <name evidence="3" type="ORF">ISM_03920</name>
</gene>
<dbReference type="SUPFAM" id="SSF54593">
    <property type="entry name" value="Glyoxalase/Bleomycin resistance protein/Dihydroxybiphenyl dioxygenase"/>
    <property type="match status" value="1"/>
</dbReference>
<dbReference type="Proteomes" id="UP000005954">
    <property type="component" value="Unassembled WGS sequence"/>
</dbReference>
<dbReference type="RefSeq" id="WP_009812808.1">
    <property type="nucleotide sequence ID" value="NZ_CH724156.1"/>
</dbReference>
<dbReference type="InterPro" id="IPR004360">
    <property type="entry name" value="Glyas_Fos-R_dOase_dom"/>
</dbReference>
<dbReference type="InterPro" id="IPR029068">
    <property type="entry name" value="Glyas_Bleomycin-R_OHBP_Dase"/>
</dbReference>
<dbReference type="HOGENOM" id="CLU_046006_2_2_5"/>
<name>A3SJ76_ROSNI</name>